<dbReference type="CDD" id="cd00761">
    <property type="entry name" value="Glyco_tranf_GTA_type"/>
    <property type="match status" value="1"/>
</dbReference>
<proteinExistence type="predicted"/>
<evidence type="ECO:0000313" key="2">
    <source>
        <dbReference type="EMBL" id="NHN83064.1"/>
    </source>
</evidence>
<dbReference type="InterPro" id="IPR029044">
    <property type="entry name" value="Nucleotide-diphossugar_trans"/>
</dbReference>
<feature type="domain" description="Glycosyltransferase 2-like" evidence="1">
    <location>
        <begin position="6"/>
        <end position="123"/>
    </location>
</feature>
<organism evidence="2 3">
    <name type="scientific">Acetobacter musti</name>
    <dbReference type="NCBI Taxonomy" id="864732"/>
    <lineage>
        <taxon>Bacteria</taxon>
        <taxon>Pseudomonadati</taxon>
        <taxon>Pseudomonadota</taxon>
        <taxon>Alphaproteobacteria</taxon>
        <taxon>Acetobacterales</taxon>
        <taxon>Acetobacteraceae</taxon>
        <taxon>Acetobacter</taxon>
    </lineage>
</organism>
<name>A0ABX0JN43_9PROT</name>
<dbReference type="InterPro" id="IPR001173">
    <property type="entry name" value="Glyco_trans_2-like"/>
</dbReference>
<dbReference type="PANTHER" id="PTHR43685:SF2">
    <property type="entry name" value="GLYCOSYLTRANSFERASE 2-LIKE DOMAIN-CONTAINING PROTEIN"/>
    <property type="match status" value="1"/>
</dbReference>
<dbReference type="EMBL" id="WOTB01000001">
    <property type="protein sequence ID" value="NHN83064.1"/>
    <property type="molecule type" value="Genomic_DNA"/>
</dbReference>
<evidence type="ECO:0000259" key="1">
    <source>
        <dbReference type="Pfam" id="PF00535"/>
    </source>
</evidence>
<dbReference type="RefSeq" id="WP_173581596.1">
    <property type="nucleotide sequence ID" value="NZ_WOTB01000001.1"/>
</dbReference>
<reference evidence="2 3" key="1">
    <citation type="journal article" date="2020" name="Int. J. Syst. Evol. Microbiol.">
        <title>Novel acetic acid bacteria from cider fermentations: Acetobacter conturbans sp. nov. and Acetobacter fallax sp. nov.</title>
        <authorList>
            <person name="Sombolestani A.S."/>
            <person name="Cleenwerck I."/>
            <person name="Cnockaert M."/>
            <person name="Borremans W."/>
            <person name="Wieme A.D."/>
            <person name="De Vuyst L."/>
            <person name="Vandamme P."/>
        </authorList>
    </citation>
    <scope>NUCLEOTIDE SEQUENCE [LARGE SCALE GENOMIC DNA]</scope>
    <source>
        <strain evidence="2 3">LMG 30640</strain>
    </source>
</reference>
<dbReference type="Pfam" id="PF00535">
    <property type="entry name" value="Glycos_transf_2"/>
    <property type="match status" value="1"/>
</dbReference>
<gene>
    <name evidence="2" type="ORF">GOB93_00155</name>
</gene>
<sequence length="321" mass="35540">MTSGFSVIIPVYNAENFLLRAVRSVQEQTLAPLEILMVDDCSTDGTRDVVAKLAEADSRIRLLQTAQNGGPSAARNLGINAAKGDWIATLDADDAFEPDRLRRLADLTAGAPEPDIVADDLLYYDSGAHCPTGPAHATRGFTGRDITLADYLRHNLADGKGADWGLLKPCFRRDFLMRTNLRYPASMRHGEDFAFMVSLLESGARFRLLDEALYLYTQRSGAISRRVSDLSRTSIAYGALARSALTLAREPGISGRPDLVTLLRQRADGLMRLDDAHFFSVAVRRKDIGGLLRRLRERPSFGPFICLLIFRAICRRVVRRG</sequence>
<comment type="caution">
    <text evidence="2">The sequence shown here is derived from an EMBL/GenBank/DDBJ whole genome shotgun (WGS) entry which is preliminary data.</text>
</comment>
<protein>
    <submittedName>
        <fullName evidence="2">Glycosyltransferase</fullName>
    </submittedName>
</protein>
<dbReference type="Proteomes" id="UP000635278">
    <property type="component" value="Unassembled WGS sequence"/>
</dbReference>
<accession>A0ABX0JN43</accession>
<dbReference type="Gene3D" id="3.90.550.10">
    <property type="entry name" value="Spore Coat Polysaccharide Biosynthesis Protein SpsA, Chain A"/>
    <property type="match status" value="1"/>
</dbReference>
<dbReference type="SUPFAM" id="SSF53448">
    <property type="entry name" value="Nucleotide-diphospho-sugar transferases"/>
    <property type="match status" value="1"/>
</dbReference>
<dbReference type="InterPro" id="IPR050834">
    <property type="entry name" value="Glycosyltransf_2"/>
</dbReference>
<evidence type="ECO:0000313" key="3">
    <source>
        <dbReference type="Proteomes" id="UP000635278"/>
    </source>
</evidence>
<keyword evidence="3" id="KW-1185">Reference proteome</keyword>
<dbReference type="PANTHER" id="PTHR43685">
    <property type="entry name" value="GLYCOSYLTRANSFERASE"/>
    <property type="match status" value="1"/>
</dbReference>